<evidence type="ECO:0000313" key="1">
    <source>
        <dbReference type="EMBL" id="KAI9908130.1"/>
    </source>
</evidence>
<protein>
    <submittedName>
        <fullName evidence="1">Uncharacterized protein</fullName>
    </submittedName>
</protein>
<dbReference type="Proteomes" id="UP001163321">
    <property type="component" value="Chromosome 8"/>
</dbReference>
<comment type="caution">
    <text evidence="1">The sequence shown here is derived from an EMBL/GenBank/DDBJ whole genome shotgun (WGS) entry which is preliminary data.</text>
</comment>
<dbReference type="EMBL" id="CM047587">
    <property type="protein sequence ID" value="KAI9908130.1"/>
    <property type="molecule type" value="Genomic_DNA"/>
</dbReference>
<name>A0ACC0VP66_9STRA</name>
<keyword evidence="2" id="KW-1185">Reference proteome</keyword>
<evidence type="ECO:0000313" key="2">
    <source>
        <dbReference type="Proteomes" id="UP001163321"/>
    </source>
</evidence>
<organism evidence="1 2">
    <name type="scientific">Peronosclerospora sorghi</name>
    <dbReference type="NCBI Taxonomy" id="230839"/>
    <lineage>
        <taxon>Eukaryota</taxon>
        <taxon>Sar</taxon>
        <taxon>Stramenopiles</taxon>
        <taxon>Oomycota</taxon>
        <taxon>Peronosporomycetes</taxon>
        <taxon>Peronosporales</taxon>
        <taxon>Peronosporaceae</taxon>
        <taxon>Peronosclerospora</taxon>
    </lineage>
</organism>
<accession>A0ACC0VP66</accession>
<reference evidence="1 2" key="1">
    <citation type="journal article" date="2022" name="bioRxiv">
        <title>The genome of the oomycete Peronosclerospora sorghi, a cosmopolitan pathogen of maize and sorghum, is inflated with dispersed pseudogenes.</title>
        <authorList>
            <person name="Fletcher K."/>
            <person name="Martin F."/>
            <person name="Isakeit T."/>
            <person name="Cavanaugh K."/>
            <person name="Magill C."/>
            <person name="Michelmore R."/>
        </authorList>
    </citation>
    <scope>NUCLEOTIDE SEQUENCE [LARGE SCALE GENOMIC DNA]</scope>
    <source>
        <strain evidence="1">P6</strain>
    </source>
</reference>
<sequence>MKSAWASLSGVPVLFVPGHMASYTQARSLSRHLWDINETEPTALNGKYITEQATFVNGFVRGSLREYKRREK</sequence>
<gene>
    <name evidence="1" type="ORF">PsorP6_002862</name>
</gene>
<proteinExistence type="predicted"/>